<dbReference type="InterPro" id="IPR002508">
    <property type="entry name" value="MurNAc-LAA_cat"/>
</dbReference>
<accession>A0A399DZA8</accession>
<feature type="domain" description="MurNAc-LAA" evidence="2">
    <location>
        <begin position="3"/>
        <end position="89"/>
    </location>
</feature>
<dbReference type="AlphaFoldDB" id="A0A399DZA8"/>
<dbReference type="Gene3D" id="3.40.630.40">
    <property type="entry name" value="Zn-dependent exopeptidases"/>
    <property type="match status" value="1"/>
</dbReference>
<proteinExistence type="predicted"/>
<dbReference type="Proteomes" id="UP000265715">
    <property type="component" value="Unassembled WGS sequence"/>
</dbReference>
<sequence length="99" mass="10989">MPASPLSLSQGRRAELSRSLGTKLMGYLLSSTTASNRGLRTSDFFVTKYTPVPAVLVEMGYVTHPVEGLNLRNPLYLDRIAYGIARGVLEYLEHDYPVQ</sequence>
<evidence type="ECO:0000259" key="2">
    <source>
        <dbReference type="SMART" id="SM00646"/>
    </source>
</evidence>
<gene>
    <name evidence="3" type="primary">lytC_1</name>
    <name evidence="3" type="ORF">Mterra_03746</name>
</gene>
<dbReference type="PANTHER" id="PTHR30404">
    <property type="entry name" value="N-ACETYLMURAMOYL-L-ALANINE AMIDASE"/>
    <property type="match status" value="1"/>
</dbReference>
<name>A0A399DZA8_9DEIN</name>
<dbReference type="CDD" id="cd02696">
    <property type="entry name" value="MurNAc-LAA"/>
    <property type="match status" value="1"/>
</dbReference>
<keyword evidence="4" id="KW-1185">Reference proteome</keyword>
<dbReference type="SUPFAM" id="SSF53187">
    <property type="entry name" value="Zn-dependent exopeptidases"/>
    <property type="match status" value="1"/>
</dbReference>
<protein>
    <submittedName>
        <fullName evidence="3">N-acetylmuramoyl-L-alanine amidase LytC</fullName>
        <ecNumber evidence="3">3.5.1.28</ecNumber>
    </submittedName>
</protein>
<evidence type="ECO:0000313" key="3">
    <source>
        <dbReference type="EMBL" id="RIH77674.1"/>
    </source>
</evidence>
<reference evidence="3 4" key="1">
    <citation type="submission" date="2018-08" db="EMBL/GenBank/DDBJ databases">
        <title>Meiothermus terrae DSM 26712 genome sequencing project.</title>
        <authorList>
            <person name="Da Costa M.S."/>
            <person name="Albuquerque L."/>
            <person name="Raposo P."/>
            <person name="Froufe H.J.C."/>
            <person name="Barroso C.S."/>
            <person name="Egas C."/>
        </authorList>
    </citation>
    <scope>NUCLEOTIDE SEQUENCE [LARGE SCALE GENOMIC DNA]</scope>
    <source>
        <strain evidence="3 4">DSM 26712</strain>
    </source>
</reference>
<organism evidence="3 4">
    <name type="scientific">Calidithermus terrae</name>
    <dbReference type="NCBI Taxonomy" id="1408545"/>
    <lineage>
        <taxon>Bacteria</taxon>
        <taxon>Thermotogati</taxon>
        <taxon>Deinococcota</taxon>
        <taxon>Deinococci</taxon>
        <taxon>Thermales</taxon>
        <taxon>Thermaceae</taxon>
        <taxon>Calidithermus</taxon>
    </lineage>
</organism>
<dbReference type="GO" id="GO:0008745">
    <property type="term" value="F:N-acetylmuramoyl-L-alanine amidase activity"/>
    <property type="evidence" value="ECO:0007669"/>
    <property type="project" value="UniProtKB-EC"/>
</dbReference>
<evidence type="ECO:0000256" key="1">
    <source>
        <dbReference type="ARBA" id="ARBA00022801"/>
    </source>
</evidence>
<dbReference type="GO" id="GO:0030288">
    <property type="term" value="C:outer membrane-bounded periplasmic space"/>
    <property type="evidence" value="ECO:0007669"/>
    <property type="project" value="TreeGrafter"/>
</dbReference>
<dbReference type="GO" id="GO:0009253">
    <property type="term" value="P:peptidoglycan catabolic process"/>
    <property type="evidence" value="ECO:0007669"/>
    <property type="project" value="InterPro"/>
</dbReference>
<dbReference type="InterPro" id="IPR050695">
    <property type="entry name" value="N-acetylmuramoyl_amidase_3"/>
</dbReference>
<dbReference type="SMART" id="SM00646">
    <property type="entry name" value="Ami_3"/>
    <property type="match status" value="1"/>
</dbReference>
<comment type="caution">
    <text evidence="3">The sequence shown here is derived from an EMBL/GenBank/DDBJ whole genome shotgun (WGS) entry which is preliminary data.</text>
</comment>
<dbReference type="PANTHER" id="PTHR30404:SF0">
    <property type="entry name" value="N-ACETYLMURAMOYL-L-ALANINE AMIDASE AMIC"/>
    <property type="match status" value="1"/>
</dbReference>
<dbReference type="EC" id="3.5.1.28" evidence="3"/>
<dbReference type="EMBL" id="QXDL01000281">
    <property type="protein sequence ID" value="RIH77674.1"/>
    <property type="molecule type" value="Genomic_DNA"/>
</dbReference>
<keyword evidence="1 3" id="KW-0378">Hydrolase</keyword>
<evidence type="ECO:0000313" key="4">
    <source>
        <dbReference type="Proteomes" id="UP000265715"/>
    </source>
</evidence>
<dbReference type="Pfam" id="PF01520">
    <property type="entry name" value="Amidase_3"/>
    <property type="match status" value="1"/>
</dbReference>